<name>A5DB73_PICGU</name>
<comment type="subcellular location">
    <subcellularLocation>
        <location evidence="1">Membrane</location>
        <topology evidence="1">Multi-pass membrane protein</topology>
    </subcellularLocation>
</comment>
<evidence type="ECO:0000256" key="6">
    <source>
        <dbReference type="SAM" id="Phobius"/>
    </source>
</evidence>
<dbReference type="OrthoDB" id="3358017at2759"/>
<reference evidence="7 8" key="1">
    <citation type="journal article" date="2009" name="Nature">
        <title>Evolution of pathogenicity and sexual reproduction in eight Candida genomes.</title>
        <authorList>
            <person name="Butler G."/>
            <person name="Rasmussen M.D."/>
            <person name="Lin M.F."/>
            <person name="Santos M.A."/>
            <person name="Sakthikumar S."/>
            <person name="Munro C.A."/>
            <person name="Rheinbay E."/>
            <person name="Grabherr M."/>
            <person name="Forche A."/>
            <person name="Reedy J.L."/>
            <person name="Agrafioti I."/>
            <person name="Arnaud M.B."/>
            <person name="Bates S."/>
            <person name="Brown A.J."/>
            <person name="Brunke S."/>
            <person name="Costanzo M.C."/>
            <person name="Fitzpatrick D.A."/>
            <person name="de Groot P.W."/>
            <person name="Harris D."/>
            <person name="Hoyer L.L."/>
            <person name="Hube B."/>
            <person name="Klis F.M."/>
            <person name="Kodira C."/>
            <person name="Lennard N."/>
            <person name="Logue M.E."/>
            <person name="Martin R."/>
            <person name="Neiman A.M."/>
            <person name="Nikolaou E."/>
            <person name="Quail M.A."/>
            <person name="Quinn J."/>
            <person name="Santos M.C."/>
            <person name="Schmitzberger F.F."/>
            <person name="Sherlock G."/>
            <person name="Shah P."/>
            <person name="Silverstein K.A."/>
            <person name="Skrzypek M.S."/>
            <person name="Soll D."/>
            <person name="Staggs R."/>
            <person name="Stansfield I."/>
            <person name="Stumpf M.P."/>
            <person name="Sudbery P.E."/>
            <person name="Srikantha T."/>
            <person name="Zeng Q."/>
            <person name="Berman J."/>
            <person name="Berriman M."/>
            <person name="Heitman J."/>
            <person name="Gow N.A."/>
            <person name="Lorenz M.C."/>
            <person name="Birren B.W."/>
            <person name="Kellis M."/>
            <person name="Cuomo C.A."/>
        </authorList>
    </citation>
    <scope>NUCLEOTIDE SEQUENCE [LARGE SCALE GENOMIC DNA]</scope>
    <source>
        <strain evidence="8">ATCC 6260 / CBS 566 / DSM 6381 / JCM 1539 / NBRC 10279 / NRRL Y-324</strain>
    </source>
</reference>
<dbReference type="GO" id="GO:0016020">
    <property type="term" value="C:membrane"/>
    <property type="evidence" value="ECO:0007669"/>
    <property type="project" value="UniProtKB-SubCell"/>
</dbReference>
<evidence type="ECO:0000256" key="4">
    <source>
        <dbReference type="ARBA" id="ARBA00022989"/>
    </source>
</evidence>
<dbReference type="Proteomes" id="UP000001997">
    <property type="component" value="Unassembled WGS sequence"/>
</dbReference>
<feature type="transmembrane region" description="Helical" evidence="6">
    <location>
        <begin position="58"/>
        <end position="78"/>
    </location>
</feature>
<keyword evidence="3 6" id="KW-0812">Transmembrane</keyword>
<dbReference type="HOGENOM" id="CLU_033465_3_1_1"/>
<dbReference type="GeneID" id="5129689"/>
<sequence>MTSPTNESSPFYNYTPVQWVNLQYLCFYELLFLVGILQLIKNYRAQHNDIDSTKKFKYMVITIPFLVGCMVEGLGYGIRYLSVTHSESLLPYVSSTFLILNAPALYTTSIYMMFGEVVRILNASAYATMPLNYITIIFVVGEIISMLLEFIGACLVLSKNSGNAFWGQLLTKCSPIWHLGCVASFVVILSVFMFKSLRSPTEVGKIQSVNSSMWNDWRLVLVRLLVATLLIMVRSIYRCVEFLQGFNGYVMQHEAFVFILDAGSLLLASVVLLFANTSSWLCDLRYFQETSLYPSELVMVNRYNNEIMF</sequence>
<dbReference type="AlphaFoldDB" id="A5DB73"/>
<organism evidence="7 8">
    <name type="scientific">Meyerozyma guilliermondii (strain ATCC 6260 / CBS 566 / DSM 6381 / JCM 1539 / NBRC 10279 / NRRL Y-324)</name>
    <name type="common">Yeast</name>
    <name type="synonym">Candida guilliermondii</name>
    <dbReference type="NCBI Taxonomy" id="294746"/>
    <lineage>
        <taxon>Eukaryota</taxon>
        <taxon>Fungi</taxon>
        <taxon>Dikarya</taxon>
        <taxon>Ascomycota</taxon>
        <taxon>Saccharomycotina</taxon>
        <taxon>Pichiomycetes</taxon>
        <taxon>Debaryomycetaceae</taxon>
        <taxon>Meyerozyma</taxon>
    </lineage>
</organism>
<feature type="transmembrane region" description="Helical" evidence="6">
    <location>
        <begin position="20"/>
        <end position="37"/>
    </location>
</feature>
<dbReference type="eggNOG" id="ENOG502QURG">
    <property type="taxonomic scope" value="Eukaryota"/>
</dbReference>
<protein>
    <recommendedName>
        <fullName evidence="9">Protein RTA1</fullName>
    </recommendedName>
</protein>
<evidence type="ECO:0000256" key="2">
    <source>
        <dbReference type="ARBA" id="ARBA00009969"/>
    </source>
</evidence>
<evidence type="ECO:0000256" key="3">
    <source>
        <dbReference type="ARBA" id="ARBA00022692"/>
    </source>
</evidence>
<feature type="transmembrane region" description="Helical" evidence="6">
    <location>
        <begin position="217"/>
        <end position="236"/>
    </location>
</feature>
<keyword evidence="4 6" id="KW-1133">Transmembrane helix</keyword>
<comment type="similarity">
    <text evidence="2">Belongs to the lipid-translocating exporter (LTE) (TC 9.A.26.1) family.</text>
</comment>
<evidence type="ECO:0008006" key="9">
    <source>
        <dbReference type="Google" id="ProtNLM"/>
    </source>
</evidence>
<evidence type="ECO:0000256" key="1">
    <source>
        <dbReference type="ARBA" id="ARBA00004141"/>
    </source>
</evidence>
<feature type="transmembrane region" description="Helical" evidence="6">
    <location>
        <begin position="133"/>
        <end position="156"/>
    </location>
</feature>
<dbReference type="KEGG" id="pgu:PGUG_00528"/>
<dbReference type="InParanoid" id="A5DB73"/>
<keyword evidence="8" id="KW-1185">Reference proteome</keyword>
<accession>A5DB73</accession>
<feature type="transmembrane region" description="Helical" evidence="6">
    <location>
        <begin position="256"/>
        <end position="275"/>
    </location>
</feature>
<proteinExistence type="inferred from homology"/>
<dbReference type="EMBL" id="CH408155">
    <property type="protein sequence ID" value="EDK36430.2"/>
    <property type="molecule type" value="Genomic_DNA"/>
</dbReference>
<evidence type="ECO:0000313" key="7">
    <source>
        <dbReference type="EMBL" id="EDK36430.2"/>
    </source>
</evidence>
<dbReference type="VEuPathDB" id="FungiDB:PGUG_00528"/>
<dbReference type="Pfam" id="PF04479">
    <property type="entry name" value="RTA1"/>
    <property type="match status" value="1"/>
</dbReference>
<evidence type="ECO:0000313" key="8">
    <source>
        <dbReference type="Proteomes" id="UP000001997"/>
    </source>
</evidence>
<feature type="transmembrane region" description="Helical" evidence="6">
    <location>
        <begin position="98"/>
        <end position="121"/>
    </location>
</feature>
<feature type="transmembrane region" description="Helical" evidence="6">
    <location>
        <begin position="176"/>
        <end position="197"/>
    </location>
</feature>
<dbReference type="InterPro" id="IPR007568">
    <property type="entry name" value="RTA1"/>
</dbReference>
<gene>
    <name evidence="7" type="ORF">PGUG_00528</name>
</gene>
<evidence type="ECO:0000256" key="5">
    <source>
        <dbReference type="ARBA" id="ARBA00023136"/>
    </source>
</evidence>
<dbReference type="RefSeq" id="XP_001487151.2">
    <property type="nucleotide sequence ID" value="XM_001487101.1"/>
</dbReference>
<dbReference type="PANTHER" id="PTHR31465:SF1">
    <property type="entry name" value="PROTEIN RTA1-RELATED"/>
    <property type="match status" value="1"/>
</dbReference>
<dbReference type="PANTHER" id="PTHR31465">
    <property type="entry name" value="PROTEIN RTA1-RELATED"/>
    <property type="match status" value="1"/>
</dbReference>
<keyword evidence="5 6" id="KW-0472">Membrane</keyword>